<dbReference type="AlphaFoldDB" id="A0A9D1NBJ0"/>
<comment type="caution">
    <text evidence="1">The sequence shown here is derived from an EMBL/GenBank/DDBJ whole genome shotgun (WGS) entry which is preliminary data.</text>
</comment>
<gene>
    <name evidence="1" type="ORF">IAB14_00625</name>
</gene>
<dbReference type="Proteomes" id="UP000886891">
    <property type="component" value="Unassembled WGS sequence"/>
</dbReference>
<organism evidence="1 2">
    <name type="scientific">Candidatus Stercoripulliclostridium merdipullorum</name>
    <dbReference type="NCBI Taxonomy" id="2840952"/>
    <lineage>
        <taxon>Bacteria</taxon>
        <taxon>Bacillati</taxon>
        <taxon>Bacillota</taxon>
        <taxon>Clostridia</taxon>
        <taxon>Eubacteriales</taxon>
        <taxon>Candidatus Stercoripulliclostridium</taxon>
    </lineage>
</organism>
<protein>
    <submittedName>
        <fullName evidence="1">Uncharacterized protein</fullName>
    </submittedName>
</protein>
<sequence length="119" mass="12988">GFLQNERFNSLYYDYNGTKYMSLGVMALGLMNINDPSNITIEAPDLKLLKMPLKDVGGLVGSLIDMINEIAQIEAGMSINNPCYFVCPDFSSGPPPIEPGDAVPQDEALYEKLRQGIVG</sequence>
<feature type="non-terminal residue" evidence="1">
    <location>
        <position position="1"/>
    </location>
</feature>
<accession>A0A9D1NBJ0</accession>
<proteinExistence type="predicted"/>
<reference evidence="1" key="2">
    <citation type="journal article" date="2021" name="PeerJ">
        <title>Extensive microbial diversity within the chicken gut microbiome revealed by metagenomics and culture.</title>
        <authorList>
            <person name="Gilroy R."/>
            <person name="Ravi A."/>
            <person name="Getino M."/>
            <person name="Pursley I."/>
            <person name="Horton D.L."/>
            <person name="Alikhan N.F."/>
            <person name="Baker D."/>
            <person name="Gharbi K."/>
            <person name="Hall N."/>
            <person name="Watson M."/>
            <person name="Adriaenssens E.M."/>
            <person name="Foster-Nyarko E."/>
            <person name="Jarju S."/>
            <person name="Secka A."/>
            <person name="Antonio M."/>
            <person name="Oren A."/>
            <person name="Chaudhuri R.R."/>
            <person name="La Ragione R."/>
            <person name="Hildebrand F."/>
            <person name="Pallen M.J."/>
        </authorList>
    </citation>
    <scope>NUCLEOTIDE SEQUENCE</scope>
    <source>
        <strain evidence="1">23406</strain>
    </source>
</reference>
<dbReference type="EMBL" id="DVOH01000009">
    <property type="protein sequence ID" value="HIU99601.1"/>
    <property type="molecule type" value="Genomic_DNA"/>
</dbReference>
<name>A0A9D1NBJ0_9FIRM</name>
<evidence type="ECO:0000313" key="2">
    <source>
        <dbReference type="Proteomes" id="UP000886891"/>
    </source>
</evidence>
<evidence type="ECO:0000313" key="1">
    <source>
        <dbReference type="EMBL" id="HIU99601.1"/>
    </source>
</evidence>
<reference evidence="1" key="1">
    <citation type="submission" date="2020-10" db="EMBL/GenBank/DDBJ databases">
        <authorList>
            <person name="Gilroy R."/>
        </authorList>
    </citation>
    <scope>NUCLEOTIDE SEQUENCE</scope>
    <source>
        <strain evidence="1">23406</strain>
    </source>
</reference>